<organism evidence="1 2">
    <name type="scientific">Candidatus Brocadia sinica JPN1</name>
    <dbReference type="NCBI Taxonomy" id="1197129"/>
    <lineage>
        <taxon>Bacteria</taxon>
        <taxon>Pseudomonadati</taxon>
        <taxon>Planctomycetota</taxon>
        <taxon>Candidatus Brocadiia</taxon>
        <taxon>Candidatus Brocadiales</taxon>
        <taxon>Candidatus Brocadiaceae</taxon>
        <taxon>Candidatus Brocadia</taxon>
    </lineage>
</organism>
<proteinExistence type="predicted"/>
<dbReference type="Gene3D" id="2.30.110.50">
    <property type="match status" value="1"/>
</dbReference>
<comment type="caution">
    <text evidence="1">The sequence shown here is derived from an EMBL/GenBank/DDBJ whole genome shotgun (WGS) entry which is preliminary data.</text>
</comment>
<dbReference type="Proteomes" id="UP000032309">
    <property type="component" value="Unassembled WGS sequence"/>
</dbReference>
<gene>
    <name evidence="1" type="ORF">BROSI_A1799</name>
</gene>
<reference evidence="2" key="1">
    <citation type="journal article" date="2015" name="Genome Announc.">
        <title>Draft Genome Sequence of an Anaerobic Ammonium-Oxidizing Bacterium, "Candidatus Brocadia sinica".</title>
        <authorList>
            <person name="Oshiki M."/>
            <person name="Shinyako-Hata K."/>
            <person name="Satoh H."/>
            <person name="Okabe S."/>
        </authorList>
    </citation>
    <scope>NUCLEOTIDE SEQUENCE [LARGE SCALE GENOMIC DNA]</scope>
    <source>
        <strain evidence="2">JPN1</strain>
    </source>
</reference>
<protein>
    <recommendedName>
        <fullName evidence="3">Phage late control D family protein</fullName>
    </recommendedName>
</protein>
<sequence length="372" mass="41355">MEYENFTIEIEGEEVGDLYPDLISLEVELDDELASMFRMRIAILQQPDGVWTYLDDDRLMIWKKVKITAGFESGIEELISGYITHVKPSFDPDPSRCTLEIWGMDGSVLMDREEKLKDWPNKKDSDIATEIFRLYGFTQEVEDTGVIHDDAVSTIIQRETDMQFLKRLALRNGFECYVEGTTGYFRRPQVDATPQPVLAAHFGDETNLNRFSIEVNALTPANVAMFQVDRTNKEILDATAESSRQATLGDTNAAGLLAAGMDPGRIFIGMNVATGNPEMAALCQGLYHEGEWFVTGEGEIAANQYGHVLKPRGTVTIKGVGETYSGVYYVTHVTHSFTPDGYTQSFRVKRNAVMPTGAEEFSASPGLLGGLL</sequence>
<evidence type="ECO:0008006" key="3">
    <source>
        <dbReference type="Google" id="ProtNLM"/>
    </source>
</evidence>
<keyword evidence="2" id="KW-1185">Reference proteome</keyword>
<name>A0ABQ0JX08_9BACT</name>
<evidence type="ECO:0000313" key="1">
    <source>
        <dbReference type="EMBL" id="GAN33282.1"/>
    </source>
</evidence>
<accession>A0ABQ0JX08</accession>
<dbReference type="Gene3D" id="3.55.50.10">
    <property type="entry name" value="Baseplate protein-like domains"/>
    <property type="match status" value="1"/>
</dbReference>
<dbReference type="RefSeq" id="WP_052563346.1">
    <property type="nucleotide sequence ID" value="NZ_BAFN01000001.1"/>
</dbReference>
<dbReference type="EMBL" id="BAFN01000001">
    <property type="protein sequence ID" value="GAN33282.1"/>
    <property type="molecule type" value="Genomic_DNA"/>
</dbReference>
<dbReference type="SUPFAM" id="SSF69279">
    <property type="entry name" value="Phage tail proteins"/>
    <property type="match status" value="1"/>
</dbReference>
<evidence type="ECO:0000313" key="2">
    <source>
        <dbReference type="Proteomes" id="UP000032309"/>
    </source>
</evidence>